<dbReference type="InterPro" id="IPR005545">
    <property type="entry name" value="YCII"/>
</dbReference>
<reference evidence="4 5" key="1">
    <citation type="submission" date="2017-06" db="EMBL/GenBank/DDBJ databases">
        <title>Herbaspirillum phytohormonus sp. nov., isolated from the root nodule of Robinia pseudoacacia in lead-zinc mine.</title>
        <authorList>
            <person name="Fan M."/>
            <person name="Lin Y."/>
        </authorList>
    </citation>
    <scope>NUCLEOTIDE SEQUENCE [LARGE SCALE GENOMIC DNA]</scope>
    <source>
        <strain evidence="4 5">HZ10</strain>
    </source>
</reference>
<evidence type="ECO:0000256" key="1">
    <source>
        <dbReference type="ARBA" id="ARBA00007689"/>
    </source>
</evidence>
<dbReference type="OrthoDB" id="70894at2"/>
<comment type="similarity">
    <text evidence="1">Belongs to the YciI family.</text>
</comment>
<dbReference type="Pfam" id="PF03795">
    <property type="entry name" value="YCII"/>
    <property type="match status" value="1"/>
</dbReference>
<accession>A0A246WWE6</accession>
<protein>
    <recommendedName>
        <fullName evidence="2">YCII-related domain-containing protein</fullName>
    </recommendedName>
</protein>
<dbReference type="InterPro" id="IPR011008">
    <property type="entry name" value="Dimeric_a/b-barrel"/>
</dbReference>
<reference evidence="3 6" key="2">
    <citation type="journal article" date="2020" name="Front. Plant Sci.">
        <title>Isolation of Rhizosphere Bacteria That Improve Quality and Water Stress Tolerance in Greenhouse Ornamentals.</title>
        <authorList>
            <person name="Nordstedt N.P."/>
            <person name="Jones M.L."/>
        </authorList>
    </citation>
    <scope>NUCLEOTIDE SEQUENCE [LARGE SCALE GENOMIC DNA]</scope>
    <source>
        <strain evidence="3 6">C6C2</strain>
    </source>
</reference>
<sequence length="98" mass="10646">MLYLLMYDFVDDYLERRTAHRAVHIELCKEAVARGELLAGGAVGNPPESGLLLFAGAAGHAEKFAAADPYVLNGLVTRWQVKPWTTVVGIAELVPNPL</sequence>
<dbReference type="Gene3D" id="3.30.70.1060">
    <property type="entry name" value="Dimeric alpha+beta barrel"/>
    <property type="match status" value="1"/>
</dbReference>
<evidence type="ECO:0000313" key="4">
    <source>
        <dbReference type="EMBL" id="OWY31409.1"/>
    </source>
</evidence>
<feature type="domain" description="YCII-related" evidence="2">
    <location>
        <begin position="1"/>
        <end position="85"/>
    </location>
</feature>
<keyword evidence="6" id="KW-1185">Reference proteome</keyword>
<evidence type="ECO:0000313" key="3">
    <source>
        <dbReference type="EMBL" id="NUU01411.1"/>
    </source>
</evidence>
<dbReference type="PANTHER" id="PTHR33606:SF3">
    <property type="entry name" value="PROTEIN YCII"/>
    <property type="match status" value="1"/>
</dbReference>
<dbReference type="Proteomes" id="UP000536746">
    <property type="component" value="Unassembled WGS sequence"/>
</dbReference>
<dbReference type="RefSeq" id="WP_079219068.1">
    <property type="nucleotide sequence ID" value="NZ_CP018845.1"/>
</dbReference>
<proteinExistence type="inferred from homology"/>
<dbReference type="Proteomes" id="UP000197596">
    <property type="component" value="Unassembled WGS sequence"/>
</dbReference>
<dbReference type="PANTHER" id="PTHR33606">
    <property type="entry name" value="PROTEIN YCII"/>
    <property type="match status" value="1"/>
</dbReference>
<dbReference type="EMBL" id="NJGU01000001">
    <property type="protein sequence ID" value="OWY31409.1"/>
    <property type="molecule type" value="Genomic_DNA"/>
</dbReference>
<dbReference type="EMBL" id="JABFMT010000005">
    <property type="protein sequence ID" value="NUU01411.1"/>
    <property type="molecule type" value="Genomic_DNA"/>
</dbReference>
<dbReference type="AlphaFoldDB" id="A0A246WWE6"/>
<dbReference type="SUPFAM" id="SSF54909">
    <property type="entry name" value="Dimeric alpha+beta barrel"/>
    <property type="match status" value="1"/>
</dbReference>
<gene>
    <name evidence="4" type="ORF">CEJ42_00310</name>
    <name evidence="3" type="ORF">HNO84_07365</name>
</gene>
<name>A0A246WWE6_9BURK</name>
<organism evidence="4 5">
    <name type="scientific">Herbaspirillum robiniae</name>
    <dbReference type="NCBI Taxonomy" id="2014887"/>
    <lineage>
        <taxon>Bacteria</taxon>
        <taxon>Pseudomonadati</taxon>
        <taxon>Pseudomonadota</taxon>
        <taxon>Betaproteobacteria</taxon>
        <taxon>Burkholderiales</taxon>
        <taxon>Oxalobacteraceae</taxon>
        <taxon>Herbaspirillum</taxon>
    </lineage>
</organism>
<evidence type="ECO:0000313" key="6">
    <source>
        <dbReference type="Proteomes" id="UP000536746"/>
    </source>
</evidence>
<evidence type="ECO:0000313" key="5">
    <source>
        <dbReference type="Proteomes" id="UP000197596"/>
    </source>
</evidence>
<evidence type="ECO:0000259" key="2">
    <source>
        <dbReference type="Pfam" id="PF03795"/>
    </source>
</evidence>
<dbReference type="InterPro" id="IPR051807">
    <property type="entry name" value="Sec-metab_biosynth-assoc"/>
</dbReference>
<comment type="caution">
    <text evidence="4">The sequence shown here is derived from an EMBL/GenBank/DDBJ whole genome shotgun (WGS) entry which is preliminary data.</text>
</comment>
<dbReference type="NCBIfam" id="NF009508">
    <property type="entry name" value="PRK12866.1"/>
    <property type="match status" value="1"/>
</dbReference>